<gene>
    <name evidence="10" type="ORF">ACK4CT_04020</name>
</gene>
<evidence type="ECO:0000313" key="10">
    <source>
        <dbReference type="EMBL" id="MFN6542339.1"/>
    </source>
</evidence>
<evidence type="ECO:0000256" key="5">
    <source>
        <dbReference type="ARBA" id="ARBA00022989"/>
    </source>
</evidence>
<dbReference type="InterPro" id="IPR022813">
    <property type="entry name" value="SecD/SecF_arch_bac"/>
</dbReference>
<name>A0ABW9L319_9MYCO</name>
<evidence type="ECO:0000313" key="11">
    <source>
        <dbReference type="Proteomes" id="UP001635816"/>
    </source>
</evidence>
<accession>A0ABW9L319</accession>
<protein>
    <submittedName>
        <fullName evidence="10">SecDF P1 head subdomain-containing protein</fullName>
    </submittedName>
</protein>
<dbReference type="PANTHER" id="PTHR30081">
    <property type="entry name" value="PROTEIN-EXPORT MEMBRANE PROTEIN SEC"/>
    <property type="match status" value="1"/>
</dbReference>
<proteinExistence type="predicted"/>
<reference evidence="10 11" key="1">
    <citation type="submission" date="2024-12" db="EMBL/GenBank/DDBJ databases">
        <title>The coexistence of Mycolicibacterium septicum and Mycolicibacterium nivoides in clinical samples.</title>
        <authorList>
            <person name="Wang C."/>
            <person name="Feng Y."/>
            <person name="Zong Z."/>
        </authorList>
    </citation>
    <scope>NUCLEOTIDE SEQUENCE [LARGE SCALE GENOMIC DNA]</scope>
    <source>
        <strain evidence="10 11">120309</strain>
    </source>
</reference>
<keyword evidence="4" id="KW-0653">Protein transport</keyword>
<sequence length="368" mass="38495">MSFAQPAPAVPPAVPPYAPPRGGLTPAAKFLVLLALAVLIAGYALAVFLTRGVWADRDGIRLTLSVQAKDGWALSADTIEQAIAATEARLDDYGVADAEIGSDGNNVVATFSRHGLDAEALKEMFGPGETKTLYVRPVIHAIPAKASPPSGINPTPAVEPAQRIADEKELRQGTNPSIQILALQYQATRCGDDDVLAGHDDPNLPLVTCSADGETVYLLAKSILGGDQIESAEPGTDPGGRYIIDLQFDNDAAQVWADFTAANIGTQAAFTIDTRVLSAPLIRERIPNGGTQISGDFDERSAHDLAGGINRGTSPVALTYSSSSDEKLPATMLSMLIRGAVIVSGLGVAVVVIGAGVYLLHARRSRPV</sequence>
<dbReference type="Gene3D" id="3.30.70.3400">
    <property type="match status" value="1"/>
</dbReference>
<evidence type="ECO:0000256" key="6">
    <source>
        <dbReference type="ARBA" id="ARBA00023010"/>
    </source>
</evidence>
<keyword evidence="7 8" id="KW-0472">Membrane</keyword>
<organism evidence="10 11">
    <name type="scientific">Mycolicibacterium nivoides</name>
    <dbReference type="NCBI Taxonomy" id="2487344"/>
    <lineage>
        <taxon>Bacteria</taxon>
        <taxon>Bacillati</taxon>
        <taxon>Actinomycetota</taxon>
        <taxon>Actinomycetes</taxon>
        <taxon>Mycobacteriales</taxon>
        <taxon>Mycobacteriaceae</taxon>
        <taxon>Mycolicibacterium</taxon>
    </lineage>
</organism>
<dbReference type="Proteomes" id="UP001635816">
    <property type="component" value="Unassembled WGS sequence"/>
</dbReference>
<feature type="domain" description="SecDF P1 head subdomain" evidence="9">
    <location>
        <begin position="212"/>
        <end position="312"/>
    </location>
</feature>
<dbReference type="InterPro" id="IPR054384">
    <property type="entry name" value="SecDF_P1_head"/>
</dbReference>
<evidence type="ECO:0000256" key="8">
    <source>
        <dbReference type="SAM" id="Phobius"/>
    </source>
</evidence>
<evidence type="ECO:0000256" key="3">
    <source>
        <dbReference type="ARBA" id="ARBA00022692"/>
    </source>
</evidence>
<evidence type="ECO:0000256" key="4">
    <source>
        <dbReference type="ARBA" id="ARBA00022927"/>
    </source>
</evidence>
<evidence type="ECO:0000256" key="7">
    <source>
        <dbReference type="ARBA" id="ARBA00023136"/>
    </source>
</evidence>
<evidence type="ECO:0000256" key="1">
    <source>
        <dbReference type="ARBA" id="ARBA00022448"/>
    </source>
</evidence>
<evidence type="ECO:0000256" key="2">
    <source>
        <dbReference type="ARBA" id="ARBA00022475"/>
    </source>
</evidence>
<dbReference type="Gene3D" id="3.30.1360.200">
    <property type="match status" value="1"/>
</dbReference>
<feature type="transmembrane region" description="Helical" evidence="8">
    <location>
        <begin position="30"/>
        <end position="54"/>
    </location>
</feature>
<dbReference type="EMBL" id="JBKBDD010000001">
    <property type="protein sequence ID" value="MFN6542339.1"/>
    <property type="molecule type" value="Genomic_DNA"/>
</dbReference>
<keyword evidence="1" id="KW-0813">Transport</keyword>
<feature type="transmembrane region" description="Helical" evidence="8">
    <location>
        <begin position="336"/>
        <end position="360"/>
    </location>
</feature>
<keyword evidence="2" id="KW-1003">Cell membrane</keyword>
<comment type="caution">
    <text evidence="10">The sequence shown here is derived from an EMBL/GenBank/DDBJ whole genome shotgun (WGS) entry which is preliminary data.</text>
</comment>
<dbReference type="PANTHER" id="PTHR30081:SF1">
    <property type="entry name" value="PROTEIN TRANSLOCASE SUBUNIT SECD"/>
    <property type="match status" value="1"/>
</dbReference>
<keyword evidence="3 8" id="KW-0812">Transmembrane</keyword>
<keyword evidence="5 8" id="KW-1133">Transmembrane helix</keyword>
<dbReference type="RefSeq" id="WP_139213711.1">
    <property type="nucleotide sequence ID" value="NZ_JBKBDD010000001.1"/>
</dbReference>
<keyword evidence="11" id="KW-1185">Reference proteome</keyword>
<keyword evidence="6" id="KW-0811">Translocation</keyword>
<evidence type="ECO:0000259" key="9">
    <source>
        <dbReference type="Pfam" id="PF22599"/>
    </source>
</evidence>
<dbReference type="Pfam" id="PF22599">
    <property type="entry name" value="SecDF_P1_head"/>
    <property type="match status" value="1"/>
</dbReference>